<protein>
    <submittedName>
        <fullName evidence="5">Peptidase E</fullName>
    </submittedName>
</protein>
<keyword evidence="4" id="KW-0720">Serine protease</keyword>
<reference evidence="5 6" key="1">
    <citation type="submission" date="2016-10" db="EMBL/GenBank/DDBJ databases">
        <authorList>
            <person name="de Groot N.N."/>
        </authorList>
    </citation>
    <scope>NUCLEOTIDE SEQUENCE [LARGE SCALE GENOMIC DNA]</scope>
    <source>
        <strain evidence="5 6">DSM 797</strain>
    </source>
</reference>
<dbReference type="GO" id="GO:0006508">
    <property type="term" value="P:proteolysis"/>
    <property type="evidence" value="ECO:0007669"/>
    <property type="project" value="UniProtKB-KW"/>
</dbReference>
<keyword evidence="3" id="KW-0378">Hydrolase</keyword>
<evidence type="ECO:0000313" key="5">
    <source>
        <dbReference type="EMBL" id="SDL76566.1"/>
    </source>
</evidence>
<proteinExistence type="inferred from homology"/>
<accession>A0A1G9MQJ8</accession>
<gene>
    <name evidence="5" type="ORF">SAMN04515677_103321</name>
</gene>
<dbReference type="SUPFAM" id="SSF52317">
    <property type="entry name" value="Class I glutamine amidotransferase-like"/>
    <property type="match status" value="1"/>
</dbReference>
<dbReference type="EMBL" id="FNGW01000003">
    <property type="protein sequence ID" value="SDL76566.1"/>
    <property type="molecule type" value="Genomic_DNA"/>
</dbReference>
<dbReference type="Proteomes" id="UP000199068">
    <property type="component" value="Unassembled WGS sequence"/>
</dbReference>
<evidence type="ECO:0000256" key="4">
    <source>
        <dbReference type="ARBA" id="ARBA00022825"/>
    </source>
</evidence>
<evidence type="ECO:0000256" key="2">
    <source>
        <dbReference type="ARBA" id="ARBA00022670"/>
    </source>
</evidence>
<evidence type="ECO:0000256" key="1">
    <source>
        <dbReference type="ARBA" id="ARBA00006534"/>
    </source>
</evidence>
<keyword evidence="6" id="KW-1185">Reference proteome</keyword>
<comment type="similarity">
    <text evidence="1">Belongs to the peptidase S51 family.</text>
</comment>
<dbReference type="InterPro" id="IPR005320">
    <property type="entry name" value="Peptidase_S51"/>
</dbReference>
<organism evidence="5 6">
    <name type="scientific">Romboutsia lituseburensis DSM 797</name>
    <dbReference type="NCBI Taxonomy" id="1121325"/>
    <lineage>
        <taxon>Bacteria</taxon>
        <taxon>Bacillati</taxon>
        <taxon>Bacillota</taxon>
        <taxon>Clostridia</taxon>
        <taxon>Peptostreptococcales</taxon>
        <taxon>Peptostreptococcaceae</taxon>
        <taxon>Romboutsia</taxon>
    </lineage>
</organism>
<dbReference type="AlphaFoldDB" id="A0A1G9MQJ8"/>
<evidence type="ECO:0000313" key="6">
    <source>
        <dbReference type="Proteomes" id="UP000199068"/>
    </source>
</evidence>
<dbReference type="Pfam" id="PF03575">
    <property type="entry name" value="Peptidase_S51"/>
    <property type="match status" value="1"/>
</dbReference>
<dbReference type="STRING" id="1121325.SAMN04515677_103321"/>
<keyword evidence="2" id="KW-0645">Protease</keyword>
<evidence type="ECO:0000256" key="3">
    <source>
        <dbReference type="ARBA" id="ARBA00022801"/>
    </source>
</evidence>
<dbReference type="Gene3D" id="3.40.50.880">
    <property type="match status" value="1"/>
</dbReference>
<name>A0A1G9MQJ8_9FIRM</name>
<sequence length="223" mass="25909">MINILISRYNFDETWCYERLKGIINSNHRVLIVPLSFDNRKISSDEDWQKSYNPNYGKYYKEVVSPFASYGIREDNISWINYFTDEKENIIEMIGKSDILFFTGGLPDKTMDRLKELGLIKYIETFKGIIIGASAGAMIQTKEYHISPDKDYDTFSYNIGLDIIKSFNIEVHYNETDIQKSSINRVLDEKKRIVYAIKDTGAIVINNNHIELLGDVTKFNKVI</sequence>
<dbReference type="InterPro" id="IPR029062">
    <property type="entry name" value="Class_I_gatase-like"/>
</dbReference>
<dbReference type="RefSeq" id="WP_092725013.1">
    <property type="nucleotide sequence ID" value="NZ_FNGW01000003.1"/>
</dbReference>
<dbReference type="GO" id="GO:0008236">
    <property type="term" value="F:serine-type peptidase activity"/>
    <property type="evidence" value="ECO:0007669"/>
    <property type="project" value="UniProtKB-KW"/>
</dbReference>